<evidence type="ECO:0000313" key="3">
    <source>
        <dbReference type="Proteomes" id="UP001212997"/>
    </source>
</evidence>
<evidence type="ECO:0000256" key="1">
    <source>
        <dbReference type="SAM" id="MobiDB-lite"/>
    </source>
</evidence>
<keyword evidence="3" id="KW-1185">Reference proteome</keyword>
<name>A0AAD5VCR6_9APHY</name>
<organism evidence="2 3">
    <name type="scientific">Meripilus lineatus</name>
    <dbReference type="NCBI Taxonomy" id="2056292"/>
    <lineage>
        <taxon>Eukaryota</taxon>
        <taxon>Fungi</taxon>
        <taxon>Dikarya</taxon>
        <taxon>Basidiomycota</taxon>
        <taxon>Agaricomycotina</taxon>
        <taxon>Agaricomycetes</taxon>
        <taxon>Polyporales</taxon>
        <taxon>Meripilaceae</taxon>
        <taxon>Meripilus</taxon>
    </lineage>
</organism>
<dbReference type="Proteomes" id="UP001212997">
    <property type="component" value="Unassembled WGS sequence"/>
</dbReference>
<feature type="compositionally biased region" description="Acidic residues" evidence="1">
    <location>
        <begin position="17"/>
        <end position="29"/>
    </location>
</feature>
<sequence>MDDSDSLFSQLFQLDFDLDSLDPPDDDSDAGAPEEFTSTETDDFEPIVVPGHPTPLPEKVVQHEPAHLSVPAPLASDDDEDDPATPTSSRGGSAEAEGVNLEGSGQRKRKSPSRIAHEKANKRRKNLIEVQARKELKDRGPWFLAMLDYQMRRYSSPEVVVLALDAETDLKATKSAYEGKVYRKSALQETCTLEGCLQDGYREVVWDGREQIAFVDAGGRFLVVLGGMPKDENSWKKTTTAAYKAMDEQQQGMRLTCDPCKKKTPENYCKPCHNRRGDFRAVSVGLSFGGGQRHPQMLRQHKANSPGLVALITNHSIFRIAGIGRAYLATFAPKVYQDFSTKLLPIYREDPDLQLLFRNSIFPACTFNFGPAAITGFHYDSKNKANGYIAVTALGDFDHTRGGHLVIKTLKLMIQFPPGSTILFLSAVLEHANTPVQPGERRSSFTQYAAGSLFRWTDAGGQTMKQAQTRSPEIYKEMKRKEEGAWQRALNSLSTIDSLQQDQKDVQKALDQLYLSQT</sequence>
<evidence type="ECO:0000313" key="2">
    <source>
        <dbReference type="EMBL" id="KAJ3492077.1"/>
    </source>
</evidence>
<proteinExistence type="predicted"/>
<dbReference type="AlphaFoldDB" id="A0AAD5VCR6"/>
<dbReference type="EMBL" id="JANAWD010000003">
    <property type="protein sequence ID" value="KAJ3492077.1"/>
    <property type="molecule type" value="Genomic_DNA"/>
</dbReference>
<protein>
    <submittedName>
        <fullName evidence="2">Uncharacterized protein</fullName>
    </submittedName>
</protein>
<gene>
    <name evidence="2" type="ORF">NLI96_g189</name>
</gene>
<feature type="region of interest" description="Disordered" evidence="1">
    <location>
        <begin position="17"/>
        <end position="126"/>
    </location>
</feature>
<reference evidence="2" key="1">
    <citation type="submission" date="2022-07" db="EMBL/GenBank/DDBJ databases">
        <title>Genome Sequence of Physisporinus lineatus.</title>
        <authorList>
            <person name="Buettner E."/>
        </authorList>
    </citation>
    <scope>NUCLEOTIDE SEQUENCE</scope>
    <source>
        <strain evidence="2">VT162</strain>
    </source>
</reference>
<accession>A0AAD5VCR6</accession>
<dbReference type="Gene3D" id="3.60.130.30">
    <property type="match status" value="1"/>
</dbReference>
<comment type="caution">
    <text evidence="2">The sequence shown here is derived from an EMBL/GenBank/DDBJ whole genome shotgun (WGS) entry which is preliminary data.</text>
</comment>